<sequence>MDVVNDQSSWCEFNFRVWSVWCECVGVREKIDNTFDRDSTVT</sequence>
<accession>A0A816IUZ9</accession>
<name>A0A816IUZ9_BRANA</name>
<organism evidence="1">
    <name type="scientific">Brassica napus</name>
    <name type="common">Rape</name>
    <dbReference type="NCBI Taxonomy" id="3708"/>
    <lineage>
        <taxon>Eukaryota</taxon>
        <taxon>Viridiplantae</taxon>
        <taxon>Streptophyta</taxon>
        <taxon>Embryophyta</taxon>
        <taxon>Tracheophyta</taxon>
        <taxon>Spermatophyta</taxon>
        <taxon>Magnoliopsida</taxon>
        <taxon>eudicotyledons</taxon>
        <taxon>Gunneridae</taxon>
        <taxon>Pentapetalae</taxon>
        <taxon>rosids</taxon>
        <taxon>malvids</taxon>
        <taxon>Brassicales</taxon>
        <taxon>Brassicaceae</taxon>
        <taxon>Brassiceae</taxon>
        <taxon>Brassica</taxon>
    </lineage>
</organism>
<dbReference type="Proteomes" id="UP001295469">
    <property type="component" value="Chromosome C09"/>
</dbReference>
<dbReference type="AlphaFoldDB" id="A0A816IUZ9"/>
<protein>
    <submittedName>
        <fullName evidence="1">(rape) hypothetical protein</fullName>
    </submittedName>
</protein>
<gene>
    <name evidence="1" type="ORF">DARMORV10_C09P07900.1</name>
</gene>
<evidence type="ECO:0000313" key="1">
    <source>
        <dbReference type="EMBL" id="CAF1716395.1"/>
    </source>
</evidence>
<reference evidence="1" key="1">
    <citation type="submission" date="2021-01" db="EMBL/GenBank/DDBJ databases">
        <authorList>
            <consortium name="Genoscope - CEA"/>
            <person name="William W."/>
        </authorList>
    </citation>
    <scope>NUCLEOTIDE SEQUENCE</scope>
</reference>
<proteinExistence type="predicted"/>
<dbReference type="EMBL" id="HG994373">
    <property type="protein sequence ID" value="CAF1716395.1"/>
    <property type="molecule type" value="Genomic_DNA"/>
</dbReference>